<keyword evidence="2" id="KW-0143">Chaperone</keyword>
<accession>A0AAQ3MU16</accession>
<dbReference type="Pfam" id="PF01774">
    <property type="entry name" value="UreD"/>
    <property type="match status" value="1"/>
</dbReference>
<dbReference type="Proteomes" id="UP001374535">
    <property type="component" value="Chromosome 9"/>
</dbReference>
<evidence type="ECO:0000256" key="1">
    <source>
        <dbReference type="ARBA" id="ARBA00007177"/>
    </source>
</evidence>
<evidence type="ECO:0000313" key="4">
    <source>
        <dbReference type="Proteomes" id="UP001374535"/>
    </source>
</evidence>
<organism evidence="3 4">
    <name type="scientific">Vigna mungo</name>
    <name type="common">Black gram</name>
    <name type="synonym">Phaseolus mungo</name>
    <dbReference type="NCBI Taxonomy" id="3915"/>
    <lineage>
        <taxon>Eukaryota</taxon>
        <taxon>Viridiplantae</taxon>
        <taxon>Streptophyta</taxon>
        <taxon>Embryophyta</taxon>
        <taxon>Tracheophyta</taxon>
        <taxon>Spermatophyta</taxon>
        <taxon>Magnoliopsida</taxon>
        <taxon>eudicotyledons</taxon>
        <taxon>Gunneridae</taxon>
        <taxon>Pentapetalae</taxon>
        <taxon>rosids</taxon>
        <taxon>fabids</taxon>
        <taxon>Fabales</taxon>
        <taxon>Fabaceae</taxon>
        <taxon>Papilionoideae</taxon>
        <taxon>50 kb inversion clade</taxon>
        <taxon>NPAAA clade</taxon>
        <taxon>indigoferoid/millettioid clade</taxon>
        <taxon>Phaseoleae</taxon>
        <taxon>Vigna</taxon>
    </lineage>
</organism>
<reference evidence="3 4" key="1">
    <citation type="journal article" date="2023" name="Life. Sci Alliance">
        <title>Evolutionary insights into 3D genome organization and epigenetic landscape of Vigna mungo.</title>
        <authorList>
            <person name="Junaid A."/>
            <person name="Singh B."/>
            <person name="Bhatia S."/>
        </authorList>
    </citation>
    <scope>NUCLEOTIDE SEQUENCE [LARGE SCALE GENOMIC DNA]</scope>
    <source>
        <strain evidence="3">Urdbean</strain>
    </source>
</reference>
<dbReference type="GO" id="GO:0016151">
    <property type="term" value="F:nickel cation binding"/>
    <property type="evidence" value="ECO:0007669"/>
    <property type="project" value="InterPro"/>
</dbReference>
<dbReference type="EMBL" id="CP144692">
    <property type="protein sequence ID" value="WVY97175.1"/>
    <property type="molecule type" value="Genomic_DNA"/>
</dbReference>
<evidence type="ECO:0000256" key="2">
    <source>
        <dbReference type="ARBA" id="ARBA00023186"/>
    </source>
</evidence>
<dbReference type="AlphaFoldDB" id="A0AAQ3MU16"/>
<name>A0AAQ3MU16_VIGMU</name>
<comment type="similarity">
    <text evidence="1">Belongs to the UreD family.</text>
</comment>
<dbReference type="InterPro" id="IPR002669">
    <property type="entry name" value="UreD"/>
</dbReference>
<evidence type="ECO:0008006" key="5">
    <source>
        <dbReference type="Google" id="ProtNLM"/>
    </source>
</evidence>
<evidence type="ECO:0000313" key="3">
    <source>
        <dbReference type="EMBL" id="WVY97175.1"/>
    </source>
</evidence>
<dbReference type="PANTHER" id="PTHR33643:SF1">
    <property type="entry name" value="UREASE ACCESSORY PROTEIN D"/>
    <property type="match status" value="1"/>
</dbReference>
<gene>
    <name evidence="3" type="ORF">V8G54_029326</name>
</gene>
<dbReference type="PANTHER" id="PTHR33643">
    <property type="entry name" value="UREASE ACCESSORY PROTEIN D"/>
    <property type="match status" value="1"/>
</dbReference>
<proteinExistence type="inferred from homology"/>
<sequence>MVDWITSGRHESGEKWDFDLYKSTNNIFLEDGQPLFLDTTLLEKEKNGHIQEHMHNYQVIAMILLLGPKMQYIQNLVQDNVKKIMSEQLLHPSTSLSHHHQREKADHLLTKPSFLASCSAFGPKKTGLVVRVAAETTESVYKFLRLQLAPMEPMIGVPPYKTSVI</sequence>
<protein>
    <recommendedName>
        <fullName evidence="5">Urease accessory protein UreD</fullName>
    </recommendedName>
</protein>
<keyword evidence="4" id="KW-1185">Reference proteome</keyword>